<keyword evidence="2" id="KW-0239">DNA-directed DNA polymerase</keyword>
<reference evidence="2 3" key="1">
    <citation type="submission" date="2014-01" db="EMBL/GenBank/DDBJ databases">
        <authorList>
            <person name="Dobos K."/>
            <person name="Lenaerts A."/>
            <person name="Ordway D."/>
            <person name="DeGroote M.A."/>
            <person name="Parker T."/>
            <person name="Sizemore C."/>
            <person name="Tallon L.J."/>
            <person name="Sadzewicz L.K."/>
            <person name="Sengamalay N."/>
            <person name="Fraser C.M."/>
            <person name="Hine E."/>
            <person name="Shefchek K.A."/>
            <person name="Das S.P."/>
            <person name="Tettelin H."/>
        </authorList>
    </citation>
    <scope>NUCLEOTIDE SEQUENCE [LARGE SCALE GENOMIC DNA]</scope>
    <source>
        <strain evidence="2 3">Harvey</strain>
    </source>
</reference>
<keyword evidence="2" id="KW-0548">Nucleotidyltransferase</keyword>
<keyword evidence="2" id="KW-0808">Transferase</keyword>
<comment type="caution">
    <text evidence="2">The sequence shown here is derived from an EMBL/GenBank/DDBJ whole genome shotgun (WGS) entry which is preliminary data.</text>
</comment>
<feature type="compositionally biased region" description="Low complexity" evidence="1">
    <location>
        <begin position="67"/>
        <end position="80"/>
    </location>
</feature>
<name>A0ABN0RB12_MYCUL</name>
<dbReference type="EMBL" id="JAOL01000012">
    <property type="protein sequence ID" value="EUA94159.1"/>
    <property type="molecule type" value="Genomic_DNA"/>
</dbReference>
<dbReference type="GO" id="GO:0003887">
    <property type="term" value="F:DNA-directed DNA polymerase activity"/>
    <property type="evidence" value="ECO:0007669"/>
    <property type="project" value="UniProtKB-KW"/>
</dbReference>
<keyword evidence="3" id="KW-1185">Reference proteome</keyword>
<proteinExistence type="predicted"/>
<organism evidence="2 3">
    <name type="scientific">Mycobacterium ulcerans str. Harvey</name>
    <dbReference type="NCBI Taxonomy" id="1299332"/>
    <lineage>
        <taxon>Bacteria</taxon>
        <taxon>Bacillati</taxon>
        <taxon>Actinomycetota</taxon>
        <taxon>Actinomycetes</taxon>
        <taxon>Mycobacteriales</taxon>
        <taxon>Mycobacteriaceae</taxon>
        <taxon>Mycobacterium</taxon>
        <taxon>Mycobacterium ulcerans group</taxon>
    </lineage>
</organism>
<protein>
    <submittedName>
        <fullName evidence="2">DNA-directed DNA polymerase III epsilon subunit</fullName>
    </submittedName>
</protein>
<evidence type="ECO:0000313" key="3">
    <source>
        <dbReference type="Proteomes" id="UP000020681"/>
    </source>
</evidence>
<feature type="region of interest" description="Disordered" evidence="1">
    <location>
        <begin position="64"/>
        <end position="126"/>
    </location>
</feature>
<dbReference type="Proteomes" id="UP000020681">
    <property type="component" value="Unassembled WGS sequence"/>
</dbReference>
<gene>
    <name evidence="2" type="ORF">I551_8571</name>
</gene>
<evidence type="ECO:0000313" key="2">
    <source>
        <dbReference type="EMBL" id="EUA94159.1"/>
    </source>
</evidence>
<sequence>MTQERPHDAFDDALVLSGILAPALQRAANATFGCRFIRSPGAVANGRVTHDELRPLKALAPRCPALTSTRAATSGPAAGPGHAGSAGRRGGPEPMRSSSNGSCMPDWPTAMASTGDIAGGVQRRRP</sequence>
<accession>A0ABN0RB12</accession>
<evidence type="ECO:0000256" key="1">
    <source>
        <dbReference type="SAM" id="MobiDB-lite"/>
    </source>
</evidence>